<dbReference type="NCBIfam" id="TIGR00262">
    <property type="entry name" value="trpA"/>
    <property type="match status" value="1"/>
</dbReference>
<name>C1DZ74_MICCC</name>
<dbReference type="InParanoid" id="C1DZ74"/>
<evidence type="ECO:0000256" key="9">
    <source>
        <dbReference type="RuleBase" id="RU003662"/>
    </source>
</evidence>
<dbReference type="InterPro" id="IPR011060">
    <property type="entry name" value="RibuloseP-bd_barrel"/>
</dbReference>
<evidence type="ECO:0000313" key="11">
    <source>
        <dbReference type="Proteomes" id="UP000002009"/>
    </source>
</evidence>
<keyword evidence="6" id="KW-0456">Lyase</keyword>
<dbReference type="FunFam" id="3.20.20.70:FF:000107">
    <property type="entry name" value="Tryptophan synthase alpha chain, chloroplastic"/>
    <property type="match status" value="1"/>
</dbReference>
<dbReference type="PANTHER" id="PTHR43406:SF1">
    <property type="entry name" value="TRYPTOPHAN SYNTHASE ALPHA CHAIN, CHLOROPLASTIC"/>
    <property type="match status" value="1"/>
</dbReference>
<comment type="pathway">
    <text evidence="1">Amino-acid biosynthesis; L-tryptophan biosynthesis; L-tryptophan from chorismate: step 5/5.</text>
</comment>
<evidence type="ECO:0000256" key="2">
    <source>
        <dbReference type="ARBA" id="ARBA00011270"/>
    </source>
</evidence>
<dbReference type="InterPro" id="IPR013785">
    <property type="entry name" value="Aldolase_TIM"/>
</dbReference>
<evidence type="ECO:0000256" key="4">
    <source>
        <dbReference type="ARBA" id="ARBA00022822"/>
    </source>
</evidence>
<sequence>MAVKTKTLSIPKTFEELKRRGQCAFIPFICAGDGGIDTTEKAVRILDEVGSDVIELGVPYSDPLADGPTIQAAATRALEAGTTLDQVIDLVARVTPDISAPIVLFTYYNPIYQRGFEPFVKKIAAAGAKGLLVPDIPLEETGELSAVCKANGLDLVLLSTPTTPTDRMAKIAEKSNGFIYLVSVTGVTGVRSGVESRVEGLVKSLKSVTDKPVAVGFGISKREQAAEVVKWGADGVIVGSALVKALGEAKTPEAGLAALKELAVELREGSNREGAKPKGSGGGFFARLMGKA</sequence>
<dbReference type="KEGG" id="mis:MICPUN_79000"/>
<proteinExistence type="inferred from homology"/>
<dbReference type="AlphaFoldDB" id="C1DZ74"/>
<dbReference type="OMA" id="LVMTYWN"/>
<dbReference type="SUPFAM" id="SSF51366">
    <property type="entry name" value="Ribulose-phoshate binding barrel"/>
    <property type="match status" value="1"/>
</dbReference>
<dbReference type="CDD" id="cd04724">
    <property type="entry name" value="Tryptophan_synthase_alpha"/>
    <property type="match status" value="1"/>
</dbReference>
<keyword evidence="3" id="KW-0028">Amino-acid biosynthesis</keyword>
<dbReference type="InterPro" id="IPR002028">
    <property type="entry name" value="Trp_synthase_suA"/>
</dbReference>
<dbReference type="UniPathway" id="UPA00035">
    <property type="reaction ID" value="UER00044"/>
</dbReference>
<evidence type="ECO:0000256" key="8">
    <source>
        <dbReference type="ARBA" id="ARBA00060788"/>
    </source>
</evidence>
<evidence type="ECO:0000256" key="1">
    <source>
        <dbReference type="ARBA" id="ARBA00004733"/>
    </source>
</evidence>
<reference evidence="10 11" key="1">
    <citation type="journal article" date="2009" name="Science">
        <title>Green evolution and dynamic adaptations revealed by genomes of the marine picoeukaryotes Micromonas.</title>
        <authorList>
            <person name="Worden A.Z."/>
            <person name="Lee J.H."/>
            <person name="Mock T."/>
            <person name="Rouze P."/>
            <person name="Simmons M.P."/>
            <person name="Aerts A.L."/>
            <person name="Allen A.E."/>
            <person name="Cuvelier M.L."/>
            <person name="Derelle E."/>
            <person name="Everett M.V."/>
            <person name="Foulon E."/>
            <person name="Grimwood J."/>
            <person name="Gundlach H."/>
            <person name="Henrissat B."/>
            <person name="Napoli C."/>
            <person name="McDonald S.M."/>
            <person name="Parker M.S."/>
            <person name="Rombauts S."/>
            <person name="Salamov A."/>
            <person name="Von Dassow P."/>
            <person name="Badger J.H."/>
            <person name="Coutinho P.M."/>
            <person name="Demir E."/>
            <person name="Dubchak I."/>
            <person name="Gentemann C."/>
            <person name="Eikrem W."/>
            <person name="Gready J.E."/>
            <person name="John U."/>
            <person name="Lanier W."/>
            <person name="Lindquist E.A."/>
            <person name="Lucas S."/>
            <person name="Mayer K.F."/>
            <person name="Moreau H."/>
            <person name="Not F."/>
            <person name="Otillar R."/>
            <person name="Panaud O."/>
            <person name="Pangilinan J."/>
            <person name="Paulsen I."/>
            <person name="Piegu B."/>
            <person name="Poliakov A."/>
            <person name="Robbens S."/>
            <person name="Schmutz J."/>
            <person name="Toulza E."/>
            <person name="Wyss T."/>
            <person name="Zelensky A."/>
            <person name="Zhou K."/>
            <person name="Armbrust E.V."/>
            <person name="Bhattacharya D."/>
            <person name="Goodenough U.W."/>
            <person name="Van de Peer Y."/>
            <person name="Grigoriev I.V."/>
        </authorList>
    </citation>
    <scope>NUCLEOTIDE SEQUENCE [LARGE SCALE GENOMIC DNA]</scope>
    <source>
        <strain evidence="11">RCC299 / NOUM17</strain>
    </source>
</reference>
<dbReference type="GO" id="GO:0005829">
    <property type="term" value="C:cytosol"/>
    <property type="evidence" value="ECO:0007669"/>
    <property type="project" value="TreeGrafter"/>
</dbReference>
<evidence type="ECO:0000256" key="5">
    <source>
        <dbReference type="ARBA" id="ARBA00023141"/>
    </source>
</evidence>
<dbReference type="Proteomes" id="UP000002009">
    <property type="component" value="Chromosome 2"/>
</dbReference>
<evidence type="ECO:0000256" key="6">
    <source>
        <dbReference type="ARBA" id="ARBA00023239"/>
    </source>
</evidence>
<evidence type="ECO:0000313" key="10">
    <source>
        <dbReference type="EMBL" id="ACO61559.1"/>
    </source>
</evidence>
<dbReference type="OrthoDB" id="10050244at2759"/>
<dbReference type="Pfam" id="PF00290">
    <property type="entry name" value="Trp_syntA"/>
    <property type="match status" value="1"/>
</dbReference>
<keyword evidence="4" id="KW-0822">Tryptophan biosynthesis</keyword>
<accession>C1DZ74</accession>
<keyword evidence="5" id="KW-0057">Aromatic amino acid biosynthesis</keyword>
<dbReference type="RefSeq" id="XP_002500301.1">
    <property type="nucleotide sequence ID" value="XM_002500255.1"/>
</dbReference>
<keyword evidence="11" id="KW-1185">Reference proteome</keyword>
<dbReference type="PROSITE" id="PS00167">
    <property type="entry name" value="TRP_SYNTHASE_ALPHA"/>
    <property type="match status" value="1"/>
</dbReference>
<dbReference type="Gene3D" id="3.20.20.70">
    <property type="entry name" value="Aldolase class I"/>
    <property type="match status" value="1"/>
</dbReference>
<comment type="subunit">
    <text evidence="2">Tetramer of two alpha and two beta chains.</text>
</comment>
<dbReference type="FunCoup" id="C1DZ74">
    <property type="interactions" value="291"/>
</dbReference>
<dbReference type="STRING" id="296587.C1DZ74"/>
<comment type="similarity">
    <text evidence="8 9">Belongs to the TrpA family.</text>
</comment>
<dbReference type="eggNOG" id="KOG4175">
    <property type="taxonomic scope" value="Eukaryota"/>
</dbReference>
<gene>
    <name evidence="10" type="ORF">MICPUN_79000</name>
</gene>
<organism evidence="10 11">
    <name type="scientific">Micromonas commoda (strain RCC299 / NOUM17 / CCMP2709)</name>
    <name type="common">Picoplanktonic green alga</name>
    <dbReference type="NCBI Taxonomy" id="296587"/>
    <lineage>
        <taxon>Eukaryota</taxon>
        <taxon>Viridiplantae</taxon>
        <taxon>Chlorophyta</taxon>
        <taxon>Mamiellophyceae</taxon>
        <taxon>Mamiellales</taxon>
        <taxon>Mamiellaceae</taxon>
        <taxon>Micromonas</taxon>
    </lineage>
</organism>
<evidence type="ECO:0000256" key="7">
    <source>
        <dbReference type="ARBA" id="ARBA00049047"/>
    </source>
</evidence>
<dbReference type="PANTHER" id="PTHR43406">
    <property type="entry name" value="TRYPTOPHAN SYNTHASE, ALPHA CHAIN"/>
    <property type="match status" value="1"/>
</dbReference>
<comment type="catalytic activity">
    <reaction evidence="7">
        <text>(1S,2R)-1-C-(indol-3-yl)glycerol 3-phosphate + L-serine = D-glyceraldehyde 3-phosphate + L-tryptophan + H2O</text>
        <dbReference type="Rhea" id="RHEA:10532"/>
        <dbReference type="ChEBI" id="CHEBI:15377"/>
        <dbReference type="ChEBI" id="CHEBI:33384"/>
        <dbReference type="ChEBI" id="CHEBI:57912"/>
        <dbReference type="ChEBI" id="CHEBI:58866"/>
        <dbReference type="ChEBI" id="CHEBI:59776"/>
        <dbReference type="EC" id="4.2.1.20"/>
    </reaction>
</comment>
<dbReference type="GeneID" id="8241001"/>
<evidence type="ECO:0000256" key="3">
    <source>
        <dbReference type="ARBA" id="ARBA00022605"/>
    </source>
</evidence>
<protein>
    <submittedName>
        <fullName evidence="10">Uncharacterized protein</fullName>
    </submittedName>
</protein>
<dbReference type="InterPro" id="IPR018204">
    <property type="entry name" value="Trp_synthase_alpha_AS"/>
</dbReference>
<dbReference type="GO" id="GO:0004834">
    <property type="term" value="F:tryptophan synthase activity"/>
    <property type="evidence" value="ECO:0007669"/>
    <property type="project" value="UniProtKB-EC"/>
</dbReference>
<dbReference type="HAMAP" id="MF_00131">
    <property type="entry name" value="Trp_synth_alpha"/>
    <property type="match status" value="1"/>
</dbReference>
<dbReference type="EMBL" id="CP001323">
    <property type="protein sequence ID" value="ACO61559.1"/>
    <property type="molecule type" value="Genomic_DNA"/>
</dbReference>